<feature type="region of interest" description="Disordered" evidence="1">
    <location>
        <begin position="245"/>
        <end position="275"/>
    </location>
</feature>
<keyword evidence="2" id="KW-0472">Membrane</keyword>
<protein>
    <recommendedName>
        <fullName evidence="5">Outer membrane protein beta-barrel domain-containing protein</fullName>
    </recommendedName>
</protein>
<name>A0A2T1NCR9_9FLAO</name>
<reference evidence="3 4" key="1">
    <citation type="submission" date="2018-03" db="EMBL/GenBank/DDBJ databases">
        <title>Mesoflavibacter sp. HG37 and Mesoflavibacter sp. HG96 sp.nov., two marine bacteria isolated from seawater of Western Pacific Ocean.</title>
        <authorList>
            <person name="Cheng H."/>
            <person name="Wu Y.-H."/>
            <person name="Guo L.-L."/>
            <person name="Xu X.-W."/>
        </authorList>
    </citation>
    <scope>NUCLEOTIDE SEQUENCE [LARGE SCALE GENOMIC DNA]</scope>
    <source>
        <strain evidence="3 4">KCTC 32269</strain>
    </source>
</reference>
<feature type="compositionally biased region" description="Low complexity" evidence="1">
    <location>
        <begin position="193"/>
        <end position="227"/>
    </location>
</feature>
<keyword evidence="2" id="KW-0812">Transmembrane</keyword>
<sequence>MSQKKHIDRLFQEKFKDFEATPDKQVWKNIEKQLQKNTSNTTPKLIPIWSRISGIAAALIVLLTSGIYLYTSTNTSPVINTKSNKEDSKITLNKQSKLNEINTSESNGKVVYNSSDDKKLNHQNYDSSNNTDVSVTDKNVSKNKLNTINSSTTNDGLVNNNSSKEILISPNSKHNIDNKTLKLNNTKEERYSNKLQKNTKNNSSNTSNKDQLVNSTSLNNHLSTNTNKSIKNYTNTANNTLNKLSASTLKKQNSTKVLEKNSSFSSNYSRKQTTTNSNKTLYGVSKPLVLLAPDSISSYNIIIRDAKSIEAAIAESKKLLEKEKIGHRWSVSPNIAPVYYNSFGEGSQFGSQFNNNSKSGEVNTSYGVSVGYTVNKKIKVRTGINKLNLSYDTDDVIVFESVSNTKPDSFMNIDFYSSVNNQGVSVISADNLAIQQINSELNFNAALSQRISYLEVPVELEYTLSNSRFGVSIIGGLSTFLLENNLVVSEFDGYKTDIGEANNINNVSFSTNLGLGLNYKFSKSFIYIFEPTFKYQINGFSNTSGNFNPYIIGVYTGFSYKF</sequence>
<keyword evidence="2" id="KW-1133">Transmembrane helix</keyword>
<feature type="transmembrane region" description="Helical" evidence="2">
    <location>
        <begin position="48"/>
        <end position="70"/>
    </location>
</feature>
<feature type="compositionally biased region" description="Basic and acidic residues" evidence="1">
    <location>
        <begin position="174"/>
        <end position="192"/>
    </location>
</feature>
<dbReference type="EMBL" id="PXOQ01000007">
    <property type="protein sequence ID" value="PSG90207.1"/>
    <property type="molecule type" value="Genomic_DNA"/>
</dbReference>
<evidence type="ECO:0000256" key="2">
    <source>
        <dbReference type="SAM" id="Phobius"/>
    </source>
</evidence>
<evidence type="ECO:0000256" key="1">
    <source>
        <dbReference type="SAM" id="MobiDB-lite"/>
    </source>
</evidence>
<evidence type="ECO:0000313" key="3">
    <source>
        <dbReference type="EMBL" id="PSG90207.1"/>
    </source>
</evidence>
<dbReference type="AlphaFoldDB" id="A0A2T1NCR9"/>
<evidence type="ECO:0000313" key="4">
    <source>
        <dbReference type="Proteomes" id="UP000238426"/>
    </source>
</evidence>
<gene>
    <name evidence="3" type="ORF">C7H52_02715</name>
</gene>
<comment type="caution">
    <text evidence="3">The sequence shown here is derived from an EMBL/GenBank/DDBJ whole genome shotgun (WGS) entry which is preliminary data.</text>
</comment>
<feature type="compositionally biased region" description="Polar residues" evidence="1">
    <location>
        <begin position="122"/>
        <end position="138"/>
    </location>
</feature>
<evidence type="ECO:0008006" key="5">
    <source>
        <dbReference type="Google" id="ProtNLM"/>
    </source>
</evidence>
<dbReference type="Proteomes" id="UP000238426">
    <property type="component" value="Unassembled WGS sequence"/>
</dbReference>
<keyword evidence="4" id="KW-1185">Reference proteome</keyword>
<accession>A0A2T1NCR9</accession>
<organism evidence="3 4">
    <name type="scientific">Aurantibacter aestuarii</name>
    <dbReference type="NCBI Taxonomy" id="1266046"/>
    <lineage>
        <taxon>Bacteria</taxon>
        <taxon>Pseudomonadati</taxon>
        <taxon>Bacteroidota</taxon>
        <taxon>Flavobacteriia</taxon>
        <taxon>Flavobacteriales</taxon>
        <taxon>Flavobacteriaceae</taxon>
        <taxon>Aurantibacter</taxon>
    </lineage>
</organism>
<dbReference type="RefSeq" id="WP_106462348.1">
    <property type="nucleotide sequence ID" value="NZ_PXOQ01000007.1"/>
</dbReference>
<feature type="region of interest" description="Disordered" evidence="1">
    <location>
        <begin position="168"/>
        <end position="233"/>
    </location>
</feature>
<proteinExistence type="predicted"/>
<dbReference type="OrthoDB" id="1113942at2"/>
<feature type="region of interest" description="Disordered" evidence="1">
    <location>
        <begin position="102"/>
        <end position="138"/>
    </location>
</feature>